<dbReference type="KEGG" id="jli:EXU32_11820"/>
<dbReference type="InterPro" id="IPR000086">
    <property type="entry name" value="NUDIX_hydrolase_dom"/>
</dbReference>
<gene>
    <name evidence="4" type="ORF">EXU32_11820</name>
</gene>
<sequence>MTGAAHDGAAHRVAAGLLVAGGRVLLGHRHPEREHYPDCWDAVGGHIETGESPEQALVRECHEEIGVAVTDARLALTTRIDDLELHAFVVEAWSGTPTNLAPEEHDDLRWFTLDELAALRLAHPALRDLAAAALA</sequence>
<evidence type="ECO:0000256" key="1">
    <source>
        <dbReference type="ARBA" id="ARBA00001946"/>
    </source>
</evidence>
<protein>
    <submittedName>
        <fullName evidence="4">NUDIX domain-containing protein</fullName>
    </submittedName>
</protein>
<evidence type="ECO:0000256" key="2">
    <source>
        <dbReference type="ARBA" id="ARBA00022801"/>
    </source>
</evidence>
<dbReference type="AlphaFoldDB" id="A0A4P6MY30"/>
<dbReference type="Pfam" id="PF00293">
    <property type="entry name" value="NUDIX"/>
    <property type="match status" value="1"/>
</dbReference>
<dbReference type="SUPFAM" id="SSF55811">
    <property type="entry name" value="Nudix"/>
    <property type="match status" value="1"/>
</dbReference>
<dbReference type="STRING" id="1216970.GCA_001570985_03194"/>
<dbReference type="InterPro" id="IPR020476">
    <property type="entry name" value="Nudix_hydrolase"/>
</dbReference>
<evidence type="ECO:0000313" key="4">
    <source>
        <dbReference type="EMBL" id="QBF46875.1"/>
    </source>
</evidence>
<evidence type="ECO:0000313" key="5">
    <source>
        <dbReference type="Proteomes" id="UP000290408"/>
    </source>
</evidence>
<accession>A0A4P6MY30</accession>
<dbReference type="PANTHER" id="PTHR43046">
    <property type="entry name" value="GDP-MANNOSE MANNOSYL HYDROLASE"/>
    <property type="match status" value="1"/>
</dbReference>
<proteinExistence type="predicted"/>
<comment type="cofactor">
    <cofactor evidence="1">
        <name>Mg(2+)</name>
        <dbReference type="ChEBI" id="CHEBI:18420"/>
    </cofactor>
</comment>
<dbReference type="OrthoDB" id="9804442at2"/>
<dbReference type="RefSeq" id="WP_130630091.1">
    <property type="nucleotide sequence ID" value="NZ_CP036164.1"/>
</dbReference>
<keyword evidence="5" id="KW-1185">Reference proteome</keyword>
<feature type="domain" description="Nudix hydrolase" evidence="3">
    <location>
        <begin position="9"/>
        <end position="135"/>
    </location>
</feature>
<reference evidence="4 5" key="1">
    <citation type="submission" date="2019-02" db="EMBL/GenBank/DDBJ databases">
        <title>Genomic data mining of an Antarctic deep-sea actinobacterium, Janibacterlimosus P3-3-X1.</title>
        <authorList>
            <person name="Liao L."/>
            <person name="Chen B."/>
        </authorList>
    </citation>
    <scope>NUCLEOTIDE SEQUENCE [LARGE SCALE GENOMIC DNA]</scope>
    <source>
        <strain evidence="4 5">P3-3-X1</strain>
    </source>
</reference>
<dbReference type="Proteomes" id="UP000290408">
    <property type="component" value="Chromosome"/>
</dbReference>
<dbReference type="PRINTS" id="PR00502">
    <property type="entry name" value="NUDIXFAMILY"/>
</dbReference>
<organism evidence="4 5">
    <name type="scientific">Janibacter limosus</name>
    <dbReference type="NCBI Taxonomy" id="53458"/>
    <lineage>
        <taxon>Bacteria</taxon>
        <taxon>Bacillati</taxon>
        <taxon>Actinomycetota</taxon>
        <taxon>Actinomycetes</taxon>
        <taxon>Micrococcales</taxon>
        <taxon>Intrasporangiaceae</taxon>
        <taxon>Janibacter</taxon>
    </lineage>
</organism>
<keyword evidence="2" id="KW-0378">Hydrolase</keyword>
<dbReference type="Gene3D" id="3.90.79.10">
    <property type="entry name" value="Nucleoside Triphosphate Pyrophosphohydrolase"/>
    <property type="match status" value="1"/>
</dbReference>
<dbReference type="PANTHER" id="PTHR43046:SF14">
    <property type="entry name" value="MUTT_NUDIX FAMILY PROTEIN"/>
    <property type="match status" value="1"/>
</dbReference>
<dbReference type="EMBL" id="CP036164">
    <property type="protein sequence ID" value="QBF46875.1"/>
    <property type="molecule type" value="Genomic_DNA"/>
</dbReference>
<name>A0A4P6MY30_9MICO</name>
<dbReference type="InterPro" id="IPR015797">
    <property type="entry name" value="NUDIX_hydrolase-like_dom_sf"/>
</dbReference>
<dbReference type="PROSITE" id="PS51462">
    <property type="entry name" value="NUDIX"/>
    <property type="match status" value="1"/>
</dbReference>
<evidence type="ECO:0000259" key="3">
    <source>
        <dbReference type="PROSITE" id="PS51462"/>
    </source>
</evidence>
<dbReference type="GO" id="GO:0016787">
    <property type="term" value="F:hydrolase activity"/>
    <property type="evidence" value="ECO:0007669"/>
    <property type="project" value="UniProtKB-KW"/>
</dbReference>